<keyword evidence="1" id="KW-0732">Signal</keyword>
<feature type="signal peptide" evidence="1">
    <location>
        <begin position="1"/>
        <end position="19"/>
    </location>
</feature>
<evidence type="ECO:0000256" key="1">
    <source>
        <dbReference type="SAM" id="SignalP"/>
    </source>
</evidence>
<feature type="chain" id="PRO_5045211232" evidence="1">
    <location>
        <begin position="20"/>
        <end position="231"/>
    </location>
</feature>
<proteinExistence type="predicted"/>
<dbReference type="EMBL" id="JAUEPH010000001">
    <property type="protein sequence ID" value="MDN3202760.1"/>
    <property type="molecule type" value="Genomic_DNA"/>
</dbReference>
<feature type="domain" description="Outer membrane protein beta-barrel" evidence="2">
    <location>
        <begin position="34"/>
        <end position="204"/>
    </location>
</feature>
<dbReference type="InterPro" id="IPR025665">
    <property type="entry name" value="Beta-barrel_OMP_2"/>
</dbReference>
<evidence type="ECO:0000313" key="4">
    <source>
        <dbReference type="Proteomes" id="UP001171916"/>
    </source>
</evidence>
<comment type="caution">
    <text evidence="3">The sequence shown here is derived from an EMBL/GenBank/DDBJ whole genome shotgun (WGS) entry which is preliminary data.</text>
</comment>
<organism evidence="3 4">
    <name type="scientific">Algoriphagus sediminis</name>
    <dbReference type="NCBI Taxonomy" id="3057113"/>
    <lineage>
        <taxon>Bacteria</taxon>
        <taxon>Pseudomonadati</taxon>
        <taxon>Bacteroidota</taxon>
        <taxon>Cytophagia</taxon>
        <taxon>Cytophagales</taxon>
        <taxon>Cyclobacteriaceae</taxon>
        <taxon>Algoriphagus</taxon>
    </lineage>
</organism>
<dbReference type="Proteomes" id="UP001171916">
    <property type="component" value="Unassembled WGS sequence"/>
</dbReference>
<gene>
    <name evidence="3" type="ORF">QVH07_01310</name>
</gene>
<dbReference type="RefSeq" id="WP_289998317.1">
    <property type="nucleotide sequence ID" value="NZ_JAUEPH010000001.1"/>
</dbReference>
<name>A0ABT7Y8B7_9BACT</name>
<accession>A0ABT7Y8B7</accession>
<dbReference type="Pfam" id="PF13568">
    <property type="entry name" value="OMP_b-brl_2"/>
    <property type="match status" value="1"/>
</dbReference>
<sequence length="231" mass="26116">MKKLLIAFILALFSYQANSQVLISLLLGDKLNSDGLEFGLEGGFNWSSMSGLETNSALSQFNLGFYFDIRVKNQWFLNTGVLVKSAMGVNKLTDNDLTVLDARTYADEGTYSQVVRYFAVPILAKYKFDNRFFLAAGPQINLRNRAWIEFNSDNDGIEAKIRQDNRDAWSRFDVGVTGNLGYQLQKGLGMSFGIKYYQGFVDIYKVDANFKNRSFFVYLMVPIGKGKAELD</sequence>
<keyword evidence="4" id="KW-1185">Reference proteome</keyword>
<evidence type="ECO:0000259" key="2">
    <source>
        <dbReference type="Pfam" id="PF13568"/>
    </source>
</evidence>
<protein>
    <submittedName>
        <fullName evidence="3">Porin family protein</fullName>
    </submittedName>
</protein>
<evidence type="ECO:0000313" key="3">
    <source>
        <dbReference type="EMBL" id="MDN3202760.1"/>
    </source>
</evidence>
<reference evidence="3" key="1">
    <citation type="submission" date="2023-06" db="EMBL/GenBank/DDBJ databases">
        <title>Robiginitalea aurantiacus sp. nov. and Algoriphagus sediminis sp. nov., isolated from coastal sediment.</title>
        <authorList>
            <person name="Zhou Z.Y."/>
            <person name="An J."/>
            <person name="Jia Y.W."/>
            <person name="Du Z.J."/>
        </authorList>
    </citation>
    <scope>NUCLEOTIDE SEQUENCE</scope>
    <source>
        <strain evidence="3">C2-7</strain>
    </source>
</reference>